<dbReference type="OrthoDB" id="1758330at2"/>
<dbReference type="Proteomes" id="UP000034407">
    <property type="component" value="Unassembled WGS sequence"/>
</dbReference>
<dbReference type="PATRIC" id="fig|1629550.3.peg.2666"/>
<evidence type="ECO:0000256" key="4">
    <source>
        <dbReference type="ARBA" id="ARBA00022692"/>
    </source>
</evidence>
<keyword evidence="6 8" id="KW-0472">Membrane</keyword>
<comment type="caution">
    <text evidence="10">The sequence shown here is derived from an EMBL/GenBank/DDBJ whole genome shotgun (WGS) entry which is preliminary data.</text>
</comment>
<feature type="domain" description="POTRA" evidence="9">
    <location>
        <begin position="36"/>
        <end position="104"/>
    </location>
</feature>
<organism evidence="10 11">
    <name type="scientific">Paraclostridium benzoelyticum</name>
    <dbReference type="NCBI Taxonomy" id="1629550"/>
    <lineage>
        <taxon>Bacteria</taxon>
        <taxon>Bacillati</taxon>
        <taxon>Bacillota</taxon>
        <taxon>Clostridia</taxon>
        <taxon>Peptostreptococcales</taxon>
        <taxon>Peptostreptococcaceae</taxon>
        <taxon>Paraclostridium</taxon>
    </lineage>
</organism>
<evidence type="ECO:0000256" key="1">
    <source>
        <dbReference type="ARBA" id="ARBA00004370"/>
    </source>
</evidence>
<dbReference type="PROSITE" id="PS51779">
    <property type="entry name" value="POTRA"/>
    <property type="match status" value="1"/>
</dbReference>
<name>A0A0M3DBW1_9FIRM</name>
<dbReference type="PANTHER" id="PTHR37820">
    <property type="entry name" value="CELL DIVISION PROTEIN DIVIB"/>
    <property type="match status" value="1"/>
</dbReference>
<evidence type="ECO:0000259" key="9">
    <source>
        <dbReference type="PROSITE" id="PS51779"/>
    </source>
</evidence>
<dbReference type="PANTHER" id="PTHR37820:SF1">
    <property type="entry name" value="CELL DIVISION PROTEIN FTSQ"/>
    <property type="match status" value="1"/>
</dbReference>
<keyword evidence="4 8" id="KW-0812">Transmembrane</keyword>
<keyword evidence="7" id="KW-0131">Cell cycle</keyword>
<protein>
    <recommendedName>
        <fullName evidence="9">POTRA domain-containing protein</fullName>
    </recommendedName>
</protein>
<dbReference type="Pfam" id="PF08478">
    <property type="entry name" value="POTRA_1"/>
    <property type="match status" value="1"/>
</dbReference>
<evidence type="ECO:0000256" key="3">
    <source>
        <dbReference type="ARBA" id="ARBA00022618"/>
    </source>
</evidence>
<comment type="subcellular location">
    <subcellularLocation>
        <location evidence="1">Membrane</location>
    </subcellularLocation>
</comment>
<keyword evidence="11" id="KW-1185">Reference proteome</keyword>
<dbReference type="InterPro" id="IPR050487">
    <property type="entry name" value="FtsQ_DivIB"/>
</dbReference>
<evidence type="ECO:0000256" key="2">
    <source>
        <dbReference type="ARBA" id="ARBA00022475"/>
    </source>
</evidence>
<sequence length="244" mass="28042">MKKNKYKLNKRGKFAIYAFILLVILFIYICISSSIFELKQINVDGNIKITKSEITKIGNIETGKNIFKYNLNDVEKRLLENSYIKYVKVSRKFPDKLVITIKENSEYAIIKEGASYIYIGENGLILSEKKEITNKYIPLISGIEIKNKKLNAKAKLNGDKSNDIILAIDTLKKNNMSRKIKSIKINKDKMYMKTDDNINITLKIDEDIKYNINRLKAILVDLKSSNKKGGNIDLTSKERAIYSP</sequence>
<evidence type="ECO:0000256" key="8">
    <source>
        <dbReference type="SAM" id="Phobius"/>
    </source>
</evidence>
<dbReference type="EMBL" id="LBBT01000329">
    <property type="protein sequence ID" value="KKY00160.1"/>
    <property type="molecule type" value="Genomic_DNA"/>
</dbReference>
<dbReference type="Gene3D" id="3.10.20.310">
    <property type="entry name" value="membrane protein fhac"/>
    <property type="match status" value="1"/>
</dbReference>
<dbReference type="RefSeq" id="WP_046824109.1">
    <property type="nucleotide sequence ID" value="NZ_LBBT01000329.1"/>
</dbReference>
<keyword evidence="3" id="KW-0132">Cell division</keyword>
<feature type="transmembrane region" description="Helical" evidence="8">
    <location>
        <begin position="14"/>
        <end position="36"/>
    </location>
</feature>
<accession>A0A0M3DBW1</accession>
<gene>
    <name evidence="10" type="ORF">VN21_15840</name>
</gene>
<proteinExistence type="predicted"/>
<dbReference type="InterPro" id="IPR034746">
    <property type="entry name" value="POTRA"/>
</dbReference>
<keyword evidence="5 8" id="KW-1133">Transmembrane helix</keyword>
<evidence type="ECO:0000313" key="11">
    <source>
        <dbReference type="Proteomes" id="UP000034407"/>
    </source>
</evidence>
<evidence type="ECO:0000256" key="7">
    <source>
        <dbReference type="ARBA" id="ARBA00023306"/>
    </source>
</evidence>
<dbReference type="InterPro" id="IPR013685">
    <property type="entry name" value="POTRA_FtsQ_type"/>
</dbReference>
<evidence type="ECO:0000256" key="6">
    <source>
        <dbReference type="ARBA" id="ARBA00023136"/>
    </source>
</evidence>
<dbReference type="GO" id="GO:0005886">
    <property type="term" value="C:plasma membrane"/>
    <property type="evidence" value="ECO:0007669"/>
    <property type="project" value="TreeGrafter"/>
</dbReference>
<evidence type="ECO:0000256" key="5">
    <source>
        <dbReference type="ARBA" id="ARBA00022989"/>
    </source>
</evidence>
<keyword evidence="2" id="KW-1003">Cell membrane</keyword>
<reference evidence="10 11" key="1">
    <citation type="submission" date="2015-04" db="EMBL/GenBank/DDBJ databases">
        <title>Microcin producing Clostridium sp. JC272T.</title>
        <authorList>
            <person name="Jyothsna T."/>
            <person name="Sasikala C."/>
            <person name="Ramana C."/>
        </authorList>
    </citation>
    <scope>NUCLEOTIDE SEQUENCE [LARGE SCALE GENOMIC DNA]</scope>
    <source>
        <strain evidence="10 11">JC272</strain>
    </source>
</reference>
<evidence type="ECO:0000313" key="10">
    <source>
        <dbReference type="EMBL" id="KKY00160.1"/>
    </source>
</evidence>
<dbReference type="GO" id="GO:0051301">
    <property type="term" value="P:cell division"/>
    <property type="evidence" value="ECO:0007669"/>
    <property type="project" value="UniProtKB-KW"/>
</dbReference>
<dbReference type="AlphaFoldDB" id="A0A0M3DBW1"/>